<evidence type="ECO:0000313" key="2">
    <source>
        <dbReference type="EMBL" id="AFZ23993.1"/>
    </source>
</evidence>
<dbReference type="HOGENOM" id="CLU_1632652_0_0_3"/>
<name>K9WUU9_9NOST</name>
<feature type="signal peptide" evidence="1">
    <location>
        <begin position="1"/>
        <end position="26"/>
    </location>
</feature>
<protein>
    <recommendedName>
        <fullName evidence="4">Filamentous hemagglutinin family N-terminal domain protein</fullName>
    </recommendedName>
</protein>
<dbReference type="RefSeq" id="WP_015207249.1">
    <property type="nucleotide sequence ID" value="NC_019757.1"/>
</dbReference>
<organism evidence="2 3">
    <name type="scientific">Cylindrospermum stagnale PCC 7417</name>
    <dbReference type="NCBI Taxonomy" id="56107"/>
    <lineage>
        <taxon>Bacteria</taxon>
        <taxon>Bacillati</taxon>
        <taxon>Cyanobacteriota</taxon>
        <taxon>Cyanophyceae</taxon>
        <taxon>Nostocales</taxon>
        <taxon>Nostocaceae</taxon>
        <taxon>Cylindrospermum</taxon>
    </lineage>
</organism>
<accession>K9WUU9</accession>
<evidence type="ECO:0000313" key="3">
    <source>
        <dbReference type="Proteomes" id="UP000010475"/>
    </source>
</evidence>
<proteinExistence type="predicted"/>
<reference evidence="2 3" key="1">
    <citation type="submission" date="2012-06" db="EMBL/GenBank/DDBJ databases">
        <title>Finished chromosome of genome of Cylindrospermum stagnale PCC 7417.</title>
        <authorList>
            <consortium name="US DOE Joint Genome Institute"/>
            <person name="Gugger M."/>
            <person name="Coursin T."/>
            <person name="Rippka R."/>
            <person name="Tandeau De Marsac N."/>
            <person name="Huntemann M."/>
            <person name="Wei C.-L."/>
            <person name="Han J."/>
            <person name="Detter J.C."/>
            <person name="Han C."/>
            <person name="Tapia R."/>
            <person name="Chen A."/>
            <person name="Kyrpides N."/>
            <person name="Mavromatis K."/>
            <person name="Markowitz V."/>
            <person name="Szeto E."/>
            <person name="Ivanova N."/>
            <person name="Pagani I."/>
            <person name="Pati A."/>
            <person name="Goodwin L."/>
            <person name="Nordberg H.P."/>
            <person name="Cantor M.N."/>
            <person name="Hua S.X."/>
            <person name="Woyke T."/>
            <person name="Kerfeld C.A."/>
        </authorList>
    </citation>
    <scope>NUCLEOTIDE SEQUENCE [LARGE SCALE GENOMIC DNA]</scope>
    <source>
        <strain evidence="2 3">PCC 7417</strain>
    </source>
</reference>
<keyword evidence="3" id="KW-1185">Reference proteome</keyword>
<dbReference type="STRING" id="56107.Cylst_1722"/>
<evidence type="ECO:0000256" key="1">
    <source>
        <dbReference type="SAM" id="SignalP"/>
    </source>
</evidence>
<sequence>MNKLWVWVKGISISGAIAFSGNAALANITQDATLPNNSDVATQENIRTVEGRNQSGSNQSRSCNQVSFSNFSLFNFQKAAKFQNNISAITNQTYSTLGDDILKLQNSSYPTDNQVSIGVNKRQFQNLASIITKTDSKIVANDCIRCVLENGEIVCYPCICPC</sequence>
<dbReference type="eggNOG" id="COG3210">
    <property type="taxonomic scope" value="Bacteria"/>
</dbReference>
<feature type="chain" id="PRO_5003938253" description="Filamentous hemagglutinin family N-terminal domain protein" evidence="1">
    <location>
        <begin position="27"/>
        <end position="162"/>
    </location>
</feature>
<dbReference type="Proteomes" id="UP000010475">
    <property type="component" value="Chromosome"/>
</dbReference>
<gene>
    <name evidence="2" type="ORF">Cylst_1722</name>
</gene>
<dbReference type="AlphaFoldDB" id="K9WUU9"/>
<dbReference type="KEGG" id="csg:Cylst_1722"/>
<evidence type="ECO:0008006" key="4">
    <source>
        <dbReference type="Google" id="ProtNLM"/>
    </source>
</evidence>
<keyword evidence="1" id="KW-0732">Signal</keyword>
<dbReference type="EMBL" id="CP003642">
    <property type="protein sequence ID" value="AFZ23993.1"/>
    <property type="molecule type" value="Genomic_DNA"/>
</dbReference>